<feature type="region of interest" description="Disordered" evidence="1">
    <location>
        <begin position="110"/>
        <end position="131"/>
    </location>
</feature>
<feature type="non-terminal residue" evidence="2">
    <location>
        <position position="1"/>
    </location>
</feature>
<evidence type="ECO:0000313" key="3">
    <source>
        <dbReference type="Proteomes" id="UP000685013"/>
    </source>
</evidence>
<dbReference type="EMBL" id="JAGKQH010000009">
    <property type="protein sequence ID" value="KAG6591420.1"/>
    <property type="molecule type" value="Genomic_DNA"/>
</dbReference>
<dbReference type="AlphaFoldDB" id="A0AAV6N3G2"/>
<proteinExistence type="predicted"/>
<accession>A0AAV6N3G2</accession>
<protein>
    <submittedName>
        <fullName evidence="2">Uncharacterized protein</fullName>
    </submittedName>
</protein>
<organism evidence="2 3">
    <name type="scientific">Cucurbita argyrosperma subsp. sororia</name>
    <dbReference type="NCBI Taxonomy" id="37648"/>
    <lineage>
        <taxon>Eukaryota</taxon>
        <taxon>Viridiplantae</taxon>
        <taxon>Streptophyta</taxon>
        <taxon>Embryophyta</taxon>
        <taxon>Tracheophyta</taxon>
        <taxon>Spermatophyta</taxon>
        <taxon>Magnoliopsida</taxon>
        <taxon>eudicotyledons</taxon>
        <taxon>Gunneridae</taxon>
        <taxon>Pentapetalae</taxon>
        <taxon>rosids</taxon>
        <taxon>fabids</taxon>
        <taxon>Cucurbitales</taxon>
        <taxon>Cucurbitaceae</taxon>
        <taxon>Cucurbiteae</taxon>
        <taxon>Cucurbita</taxon>
    </lineage>
</organism>
<reference evidence="2 3" key="1">
    <citation type="journal article" date="2021" name="Hortic Res">
        <title>The domestication of Cucurbita argyrosperma as revealed by the genome of its wild relative.</title>
        <authorList>
            <person name="Barrera-Redondo J."/>
            <person name="Sanchez-de la Vega G."/>
            <person name="Aguirre-Liguori J.A."/>
            <person name="Castellanos-Morales G."/>
            <person name="Gutierrez-Guerrero Y.T."/>
            <person name="Aguirre-Dugua X."/>
            <person name="Aguirre-Planter E."/>
            <person name="Tenaillon M.I."/>
            <person name="Lira-Saade R."/>
            <person name="Eguiarte L.E."/>
        </authorList>
    </citation>
    <scope>NUCLEOTIDE SEQUENCE [LARGE SCALE GENOMIC DNA]</scope>
    <source>
        <strain evidence="2">JBR-2021</strain>
    </source>
</reference>
<name>A0AAV6N3G2_9ROSI</name>
<evidence type="ECO:0000313" key="2">
    <source>
        <dbReference type="EMBL" id="KAG6591420.1"/>
    </source>
</evidence>
<comment type="caution">
    <text evidence="2">The sequence shown here is derived from an EMBL/GenBank/DDBJ whole genome shotgun (WGS) entry which is preliminary data.</text>
</comment>
<dbReference type="Proteomes" id="UP000685013">
    <property type="component" value="Chromosome 9"/>
</dbReference>
<sequence>MVMVMVLSPPELAVVKFRGFDWPAPAPCTLQIGRSLISCRSKREVCSTWGAVNWHQMENLLESEEVETKRRVGHELKPSNRGFSDPGSIGAWDKNSKRFEVRFKRLSLSEQGNRASAGRCSSHPPKPGNSETLQIAATKYLRRTLLGPILKRTVSNRPN</sequence>
<keyword evidence="3" id="KW-1185">Reference proteome</keyword>
<gene>
    <name evidence="2" type="ORF">SDJN03_13766</name>
</gene>
<feature type="region of interest" description="Disordered" evidence="1">
    <location>
        <begin position="70"/>
        <end position="89"/>
    </location>
</feature>
<evidence type="ECO:0000256" key="1">
    <source>
        <dbReference type="SAM" id="MobiDB-lite"/>
    </source>
</evidence>